<feature type="domain" description="Serine aminopeptidase S33" evidence="1">
    <location>
        <begin position="40"/>
        <end position="293"/>
    </location>
</feature>
<dbReference type="EMBL" id="CP003984">
    <property type="protein sequence ID" value="AII86553.1"/>
    <property type="molecule type" value="Genomic_DNA"/>
</dbReference>
<keyword evidence="3" id="KW-1185">Reference proteome</keyword>
<evidence type="ECO:0000259" key="1">
    <source>
        <dbReference type="Pfam" id="PF12146"/>
    </source>
</evidence>
<evidence type="ECO:0000313" key="2">
    <source>
        <dbReference type="EMBL" id="AII86553.1"/>
    </source>
</evidence>
<name>A0AAN0RI08_9RHOB</name>
<gene>
    <name evidence="2" type="ORF">RCA23_c10000</name>
</gene>
<dbReference type="Pfam" id="PF12146">
    <property type="entry name" value="Hydrolase_4"/>
    <property type="match status" value="1"/>
</dbReference>
<accession>A0AAN0RI08</accession>
<dbReference type="InterPro" id="IPR029058">
    <property type="entry name" value="AB_hydrolase_fold"/>
</dbReference>
<dbReference type="PANTHER" id="PTHR11614">
    <property type="entry name" value="PHOSPHOLIPASE-RELATED"/>
    <property type="match status" value="1"/>
</dbReference>
<dbReference type="InterPro" id="IPR022742">
    <property type="entry name" value="Hydrolase_4"/>
</dbReference>
<sequence length="315" mass="35247">MLSPAPLANDLARGPAEASGHWVQTPDGLRLRLGVWRQGAKGTVLIFPGRTEYIEKYGGAAAALAEAGYTSLAIDWRGQGLSDRLVPDRLIGHVDRFSDYQRDVQTLLAAAKSLDLPKPYFLLAHSMGGCIGLRALLQGLPVQAVSFSAPMWGILFHPPAKRALAWGLSSLLHPFKLAEMRAPGTSVGSYLQEVSFEENQLSCDRQMFEMMRHQLQELPDCALGGPSLRWLNEALREMLSLHRHRAPNYPALCFVGGLETIVDPRRIQQRMAHWPEASLKVMPQAKHEFMMERPEIRKAFYRETIAHFDRHHPSA</sequence>
<dbReference type="KEGG" id="ptp:RCA23_c10000"/>
<dbReference type="AlphaFoldDB" id="A0AAN0RI08"/>
<organism evidence="2 3">
    <name type="scientific">Planktomarina temperata RCA23</name>
    <dbReference type="NCBI Taxonomy" id="666509"/>
    <lineage>
        <taxon>Bacteria</taxon>
        <taxon>Pseudomonadati</taxon>
        <taxon>Pseudomonadota</taxon>
        <taxon>Alphaproteobacteria</taxon>
        <taxon>Rhodobacterales</taxon>
        <taxon>Paracoccaceae</taxon>
        <taxon>Planktomarina</taxon>
    </lineage>
</organism>
<protein>
    <recommendedName>
        <fullName evidence="1">Serine aminopeptidase S33 domain-containing protein</fullName>
    </recommendedName>
</protein>
<dbReference type="Gene3D" id="3.40.50.1820">
    <property type="entry name" value="alpha/beta hydrolase"/>
    <property type="match status" value="1"/>
</dbReference>
<dbReference type="Proteomes" id="UP000028680">
    <property type="component" value="Chromosome"/>
</dbReference>
<dbReference type="InterPro" id="IPR051044">
    <property type="entry name" value="MAG_DAG_Lipase"/>
</dbReference>
<dbReference type="SUPFAM" id="SSF53474">
    <property type="entry name" value="alpha/beta-Hydrolases"/>
    <property type="match status" value="1"/>
</dbReference>
<dbReference type="RefSeq" id="WP_044049386.1">
    <property type="nucleotide sequence ID" value="NZ_CP003984.1"/>
</dbReference>
<reference evidence="2 3" key="1">
    <citation type="journal article" date="2014" name="ISME J.">
        <title>Adaptation of an abundant Roseobacter RCA organism to pelagic systems revealed by genomic and transcriptomic analyses.</title>
        <authorList>
            <person name="Voget S."/>
            <person name="Wemheuer B."/>
            <person name="Brinkhoff T."/>
            <person name="Vollmers J."/>
            <person name="Dietrich S."/>
            <person name="Giebel H.A."/>
            <person name="Beardsley C."/>
            <person name="Sardemann C."/>
            <person name="Bakenhus I."/>
            <person name="Billerbeck S."/>
            <person name="Daniel R."/>
            <person name="Simon M."/>
        </authorList>
    </citation>
    <scope>NUCLEOTIDE SEQUENCE [LARGE SCALE GENOMIC DNA]</scope>
    <source>
        <strain evidence="2 3">RCA23</strain>
    </source>
</reference>
<proteinExistence type="predicted"/>
<evidence type="ECO:0000313" key="3">
    <source>
        <dbReference type="Proteomes" id="UP000028680"/>
    </source>
</evidence>